<dbReference type="FunFam" id="2.30.29.30:FF:000152">
    <property type="entry name" value="ras-specific guanine nucleotide-releasing factor RalGPS1 isoform X1"/>
    <property type="match status" value="1"/>
</dbReference>
<dbReference type="InterPro" id="IPR036964">
    <property type="entry name" value="RASGEF_cat_dom_sf"/>
</dbReference>
<dbReference type="GO" id="GO:0005886">
    <property type="term" value="C:plasma membrane"/>
    <property type="evidence" value="ECO:0007669"/>
    <property type="project" value="TreeGrafter"/>
</dbReference>
<dbReference type="InterPro" id="IPR023578">
    <property type="entry name" value="Ras_GEF_dom_sf"/>
</dbReference>
<protein>
    <recommendedName>
        <fullName evidence="2">PH domain-containing protein</fullName>
    </recommendedName>
</protein>
<organism evidence="3 4">
    <name type="scientific">Myodes glareolus</name>
    <name type="common">Bank vole</name>
    <name type="synonym">Clethrionomys glareolus</name>
    <dbReference type="NCBI Taxonomy" id="447135"/>
    <lineage>
        <taxon>Eukaryota</taxon>
        <taxon>Metazoa</taxon>
        <taxon>Chordata</taxon>
        <taxon>Craniata</taxon>
        <taxon>Vertebrata</taxon>
        <taxon>Euteleostomi</taxon>
        <taxon>Mammalia</taxon>
        <taxon>Eutheria</taxon>
        <taxon>Euarchontoglires</taxon>
        <taxon>Glires</taxon>
        <taxon>Rodentia</taxon>
        <taxon>Myomorpha</taxon>
        <taxon>Muroidea</taxon>
        <taxon>Cricetidae</taxon>
        <taxon>Arvicolinae</taxon>
        <taxon>Myodes</taxon>
    </lineage>
</organism>
<dbReference type="GO" id="GO:0005085">
    <property type="term" value="F:guanyl-nucleotide exchange factor activity"/>
    <property type="evidence" value="ECO:0007669"/>
    <property type="project" value="InterPro"/>
</dbReference>
<dbReference type="CDD" id="cd13310">
    <property type="entry name" value="PH_RalGPS1_2"/>
    <property type="match status" value="1"/>
</dbReference>
<proteinExistence type="predicted"/>
<evidence type="ECO:0000313" key="4">
    <source>
        <dbReference type="Proteomes" id="UP001488838"/>
    </source>
</evidence>
<dbReference type="SUPFAM" id="SSF48366">
    <property type="entry name" value="Ras GEF"/>
    <property type="match status" value="1"/>
</dbReference>
<dbReference type="GO" id="GO:0007265">
    <property type="term" value="P:Ras protein signal transduction"/>
    <property type="evidence" value="ECO:0007669"/>
    <property type="project" value="TreeGrafter"/>
</dbReference>
<dbReference type="Gene3D" id="1.10.840.10">
    <property type="entry name" value="Ras guanine-nucleotide exchange factors catalytic domain"/>
    <property type="match status" value="1"/>
</dbReference>
<dbReference type="PANTHER" id="PTHR23113:SF167">
    <property type="entry name" value="RAS-SPECIFIC GUANINE NUCLEOTIDE-RELEASING FACTOR RALGPS1"/>
    <property type="match status" value="1"/>
</dbReference>
<dbReference type="InterPro" id="IPR011993">
    <property type="entry name" value="PH-like_dom_sf"/>
</dbReference>
<dbReference type="Pfam" id="PF00169">
    <property type="entry name" value="PH"/>
    <property type="match status" value="1"/>
</dbReference>
<comment type="caution">
    <text evidence="3">The sequence shown here is derived from an EMBL/GenBank/DDBJ whole genome shotgun (WGS) entry which is preliminary data.</text>
</comment>
<gene>
    <name evidence="3" type="ORF">U0070_007184</name>
</gene>
<dbReference type="PROSITE" id="PS50003">
    <property type="entry name" value="PH_DOMAIN"/>
    <property type="match status" value="1"/>
</dbReference>
<dbReference type="SMART" id="SM00233">
    <property type="entry name" value="PH"/>
    <property type="match status" value="1"/>
</dbReference>
<accession>A0AAW0HMJ9</accession>
<feature type="compositionally biased region" description="Low complexity" evidence="1">
    <location>
        <begin position="102"/>
        <end position="111"/>
    </location>
</feature>
<evidence type="ECO:0000259" key="2">
    <source>
        <dbReference type="PROSITE" id="PS50003"/>
    </source>
</evidence>
<evidence type="ECO:0000313" key="3">
    <source>
        <dbReference type="EMBL" id="KAK7802741.1"/>
    </source>
</evidence>
<dbReference type="Proteomes" id="UP001488838">
    <property type="component" value="Unassembled WGS sequence"/>
</dbReference>
<dbReference type="SUPFAM" id="SSF50729">
    <property type="entry name" value="PH domain-like"/>
    <property type="match status" value="1"/>
</dbReference>
<dbReference type="PANTHER" id="PTHR23113">
    <property type="entry name" value="GUANINE NUCLEOTIDE EXCHANGE FACTOR"/>
    <property type="match status" value="1"/>
</dbReference>
<keyword evidence="4" id="KW-1185">Reference proteome</keyword>
<sequence length="469" mass="51431">MVGIYLLDLIYIDSAYPASGSIMENEQRSNQMNNILRIIADLQVSCSYDHLTTLPHVQKYLKSVRYIEELQKFVEDDNYKLSLRIEPGSSSPRLVSSKEDLAGPSAGSSSARFRRRPTCPDTSVTGSLPTPPVPRHRKSHSLGNNLMCQLSVVESKSATFPSEKARHLLDDSVLESRSPRRGLTLTSSTAITNGLSLGSSESSEFSEEMPAGLESEQWGNRVFIANSGVIWPHLVALTQPGETSDYGDIKDSPVRHLGVIVGGRVSGISCSGAVSNGQSPFSPTSPCSCTVGSSATVPTMEGPLRRKTLLKEGRKPALSSWTRYWVVLSGSTLLYYGAKSLRGTDRKHYKSTPGKKVSIIGWMVQLPDDPEHPDIFQLNNPDKGNVYKFQTGSRFHAILWHKHLDDACKSNRPQNIPVVPREEVRAGGLEAALRAGKYYDSGTGSLWEKVLGFMTFHTYSPPVPLPTIP</sequence>
<feature type="domain" description="PH" evidence="2">
    <location>
        <begin position="297"/>
        <end position="409"/>
    </location>
</feature>
<reference evidence="3 4" key="1">
    <citation type="journal article" date="2023" name="bioRxiv">
        <title>Conserved and derived expression patterns and positive selection on dental genes reveal complex evolutionary context of ever-growing rodent molars.</title>
        <authorList>
            <person name="Calamari Z.T."/>
            <person name="Song A."/>
            <person name="Cohen E."/>
            <person name="Akter M."/>
            <person name="Roy R.D."/>
            <person name="Hallikas O."/>
            <person name="Christensen M.M."/>
            <person name="Li P."/>
            <person name="Marangoni P."/>
            <person name="Jernvall J."/>
            <person name="Klein O.D."/>
        </authorList>
    </citation>
    <scope>NUCLEOTIDE SEQUENCE [LARGE SCALE GENOMIC DNA]</scope>
    <source>
        <strain evidence="3">V071</strain>
    </source>
</reference>
<evidence type="ECO:0000256" key="1">
    <source>
        <dbReference type="SAM" id="MobiDB-lite"/>
    </source>
</evidence>
<name>A0AAW0HMJ9_MYOGA</name>
<dbReference type="InterPro" id="IPR001849">
    <property type="entry name" value="PH_domain"/>
</dbReference>
<dbReference type="AlphaFoldDB" id="A0AAW0HMJ9"/>
<feature type="region of interest" description="Disordered" evidence="1">
    <location>
        <begin position="88"/>
        <end position="141"/>
    </location>
</feature>
<dbReference type="InterPro" id="IPR008937">
    <property type="entry name" value="Ras-like_GEF"/>
</dbReference>
<dbReference type="Gene3D" id="2.30.29.30">
    <property type="entry name" value="Pleckstrin-homology domain (PH domain)/Phosphotyrosine-binding domain (PTB)"/>
    <property type="match status" value="1"/>
</dbReference>
<dbReference type="EMBL" id="JBBHLL010000448">
    <property type="protein sequence ID" value="KAK7802741.1"/>
    <property type="molecule type" value="Genomic_DNA"/>
</dbReference>